<reference evidence="3 4" key="1">
    <citation type="submission" date="2020-08" db="EMBL/GenBank/DDBJ databases">
        <title>Whole genome shotgun sequence of Actinocatenispora thailandica NBRC 105041.</title>
        <authorList>
            <person name="Komaki H."/>
            <person name="Tamura T."/>
        </authorList>
    </citation>
    <scope>NUCLEOTIDE SEQUENCE [LARGE SCALE GENOMIC DNA]</scope>
    <source>
        <strain evidence="3 4">NBRC 105041</strain>
    </source>
</reference>
<dbReference type="AlphaFoldDB" id="A0A7R7DUN3"/>
<feature type="chain" id="PRO_5039566028" evidence="2">
    <location>
        <begin position="27"/>
        <end position="146"/>
    </location>
</feature>
<organism evidence="3 4">
    <name type="scientific">Actinocatenispora thailandica</name>
    <dbReference type="NCBI Taxonomy" id="227318"/>
    <lineage>
        <taxon>Bacteria</taxon>
        <taxon>Bacillati</taxon>
        <taxon>Actinomycetota</taxon>
        <taxon>Actinomycetes</taxon>
        <taxon>Micromonosporales</taxon>
        <taxon>Micromonosporaceae</taxon>
        <taxon>Actinocatenispora</taxon>
    </lineage>
</organism>
<accession>A0A7R7DUN3</accession>
<evidence type="ECO:0000256" key="1">
    <source>
        <dbReference type="SAM" id="MobiDB-lite"/>
    </source>
</evidence>
<keyword evidence="2" id="KW-0732">Signal</keyword>
<keyword evidence="4" id="KW-1185">Reference proteome</keyword>
<dbReference type="KEGG" id="atl:Athai_56770"/>
<name>A0A7R7DUN3_9ACTN</name>
<feature type="signal peptide" evidence="2">
    <location>
        <begin position="1"/>
        <end position="26"/>
    </location>
</feature>
<protein>
    <submittedName>
        <fullName evidence="3">Uncharacterized protein</fullName>
    </submittedName>
</protein>
<evidence type="ECO:0000313" key="4">
    <source>
        <dbReference type="Proteomes" id="UP000611640"/>
    </source>
</evidence>
<evidence type="ECO:0000313" key="3">
    <source>
        <dbReference type="EMBL" id="BCJ38174.1"/>
    </source>
</evidence>
<dbReference type="Proteomes" id="UP000611640">
    <property type="component" value="Chromosome"/>
</dbReference>
<evidence type="ECO:0000256" key="2">
    <source>
        <dbReference type="SAM" id="SignalP"/>
    </source>
</evidence>
<feature type="region of interest" description="Disordered" evidence="1">
    <location>
        <begin position="101"/>
        <end position="146"/>
    </location>
</feature>
<feature type="compositionally biased region" description="Basic and acidic residues" evidence="1">
    <location>
        <begin position="129"/>
        <end position="146"/>
    </location>
</feature>
<dbReference type="EMBL" id="AP023355">
    <property type="protein sequence ID" value="BCJ38174.1"/>
    <property type="molecule type" value="Genomic_DNA"/>
</dbReference>
<proteinExistence type="predicted"/>
<dbReference type="PROSITE" id="PS51318">
    <property type="entry name" value="TAT"/>
    <property type="match status" value="1"/>
</dbReference>
<dbReference type="InterPro" id="IPR006311">
    <property type="entry name" value="TAT_signal"/>
</dbReference>
<gene>
    <name evidence="3" type="ORF">Athai_56770</name>
</gene>
<sequence length="146" mass="14865">MTPSAVRRRIVGVLAATLLAVASSVAGQPNQASAHGRTAATTAGLPAHAPVGYLHASFANGSGYVPISQVSGSRDVLDLAFGEASSPTSGQISFTTTRWAAPTSTSCDGTGPPGPVPASGHGTRRRPSRCPDELPARRRCETFPVT</sequence>